<dbReference type="EMBL" id="BGPR01000645">
    <property type="protein sequence ID" value="GBM29816.1"/>
    <property type="molecule type" value="Genomic_DNA"/>
</dbReference>
<organism evidence="1 2">
    <name type="scientific">Araneus ventricosus</name>
    <name type="common">Orbweaver spider</name>
    <name type="synonym">Epeira ventricosa</name>
    <dbReference type="NCBI Taxonomy" id="182803"/>
    <lineage>
        <taxon>Eukaryota</taxon>
        <taxon>Metazoa</taxon>
        <taxon>Ecdysozoa</taxon>
        <taxon>Arthropoda</taxon>
        <taxon>Chelicerata</taxon>
        <taxon>Arachnida</taxon>
        <taxon>Araneae</taxon>
        <taxon>Araneomorphae</taxon>
        <taxon>Entelegynae</taxon>
        <taxon>Araneoidea</taxon>
        <taxon>Araneidae</taxon>
        <taxon>Araneus</taxon>
    </lineage>
</organism>
<comment type="caution">
    <text evidence="1">The sequence shown here is derived from an EMBL/GenBank/DDBJ whole genome shotgun (WGS) entry which is preliminary data.</text>
</comment>
<evidence type="ECO:0000313" key="2">
    <source>
        <dbReference type="Proteomes" id="UP000499080"/>
    </source>
</evidence>
<evidence type="ECO:0000313" key="1">
    <source>
        <dbReference type="EMBL" id="GBM29816.1"/>
    </source>
</evidence>
<dbReference type="AlphaFoldDB" id="A0A4Y2EP90"/>
<proteinExistence type="predicted"/>
<protein>
    <submittedName>
        <fullName evidence="1">Uncharacterized protein</fullName>
    </submittedName>
</protein>
<gene>
    <name evidence="1" type="ORF">AVEN_48268_1</name>
</gene>
<accession>A0A4Y2EP90</accession>
<name>A0A4Y2EP90_ARAVE</name>
<dbReference type="Proteomes" id="UP000499080">
    <property type="component" value="Unassembled WGS sequence"/>
</dbReference>
<reference evidence="1 2" key="1">
    <citation type="journal article" date="2019" name="Sci. Rep.">
        <title>Orb-weaving spider Araneus ventricosus genome elucidates the spidroin gene catalogue.</title>
        <authorList>
            <person name="Kono N."/>
            <person name="Nakamura H."/>
            <person name="Ohtoshi R."/>
            <person name="Moran D.A.P."/>
            <person name="Shinohara A."/>
            <person name="Yoshida Y."/>
            <person name="Fujiwara M."/>
            <person name="Mori M."/>
            <person name="Tomita M."/>
            <person name="Arakawa K."/>
        </authorList>
    </citation>
    <scope>NUCLEOTIDE SEQUENCE [LARGE SCALE GENOMIC DNA]</scope>
</reference>
<sequence>MELIVTQQDLGENLFKGIVGKSFADVTLKKKVQEYTLDAVGNTMVINKDPVVNLKQLFYHIACIVRSAEDLEGCLEY</sequence>
<keyword evidence="2" id="KW-1185">Reference proteome</keyword>
<dbReference type="OrthoDB" id="6760986at2759"/>